<keyword evidence="2" id="KW-1185">Reference proteome</keyword>
<dbReference type="PANTHER" id="PTHR45749">
    <property type="match status" value="1"/>
</dbReference>
<evidence type="ECO:0008006" key="3">
    <source>
        <dbReference type="Google" id="ProtNLM"/>
    </source>
</evidence>
<protein>
    <recommendedName>
        <fullName evidence="3">DUF4371 domain-containing protein</fullName>
    </recommendedName>
</protein>
<dbReference type="Proteomes" id="UP001353858">
    <property type="component" value="Unassembled WGS sequence"/>
</dbReference>
<name>A0AAN7PHY6_9COLE</name>
<sequence length="115" mass="13085">MSDHTKRSQIKDHKNYLGDKIQNEVINLIGENIKSKILELTKKAKYYSILLDCTPDYSHQEQISVCIRFVNLKSSGISTEEHFLLFCPIDDVSGKGLTKFLLLALEKEGLSINDL</sequence>
<dbReference type="PANTHER" id="PTHR45749:SF35">
    <property type="entry name" value="AC-LIKE TRANSPOSASE-RELATED"/>
    <property type="match status" value="1"/>
</dbReference>
<evidence type="ECO:0000313" key="1">
    <source>
        <dbReference type="EMBL" id="KAK4880821.1"/>
    </source>
</evidence>
<gene>
    <name evidence="1" type="ORF">RN001_008967</name>
</gene>
<accession>A0AAN7PHY6</accession>
<dbReference type="EMBL" id="JARPUR010000003">
    <property type="protein sequence ID" value="KAK4880821.1"/>
    <property type="molecule type" value="Genomic_DNA"/>
</dbReference>
<evidence type="ECO:0000313" key="2">
    <source>
        <dbReference type="Proteomes" id="UP001353858"/>
    </source>
</evidence>
<comment type="caution">
    <text evidence="1">The sequence shown here is derived from an EMBL/GenBank/DDBJ whole genome shotgun (WGS) entry which is preliminary data.</text>
</comment>
<proteinExistence type="predicted"/>
<organism evidence="1 2">
    <name type="scientific">Aquatica leii</name>
    <dbReference type="NCBI Taxonomy" id="1421715"/>
    <lineage>
        <taxon>Eukaryota</taxon>
        <taxon>Metazoa</taxon>
        <taxon>Ecdysozoa</taxon>
        <taxon>Arthropoda</taxon>
        <taxon>Hexapoda</taxon>
        <taxon>Insecta</taxon>
        <taxon>Pterygota</taxon>
        <taxon>Neoptera</taxon>
        <taxon>Endopterygota</taxon>
        <taxon>Coleoptera</taxon>
        <taxon>Polyphaga</taxon>
        <taxon>Elateriformia</taxon>
        <taxon>Elateroidea</taxon>
        <taxon>Lampyridae</taxon>
        <taxon>Luciolinae</taxon>
        <taxon>Aquatica</taxon>
    </lineage>
</organism>
<reference evidence="2" key="1">
    <citation type="submission" date="2023-01" db="EMBL/GenBank/DDBJ databases">
        <title>Key to firefly adult light organ development and bioluminescence: homeobox transcription factors regulate luciferase expression and transportation to peroxisome.</title>
        <authorList>
            <person name="Fu X."/>
        </authorList>
    </citation>
    <scope>NUCLEOTIDE SEQUENCE [LARGE SCALE GENOMIC DNA]</scope>
</reference>
<dbReference type="AlphaFoldDB" id="A0AAN7PHY6"/>